<keyword evidence="2" id="KW-1185">Reference proteome</keyword>
<name>A0A8J7U7G4_9BACT</name>
<comment type="caution">
    <text evidence="1">The sequence shown here is derived from an EMBL/GenBank/DDBJ whole genome shotgun (WGS) entry which is preliminary data.</text>
</comment>
<protein>
    <recommendedName>
        <fullName evidence="3">6-bladed beta-propeller</fullName>
    </recommendedName>
</protein>
<sequence>MRTQLTSGTFWPYLLLLTFSCYSLGGAPRSPTTTPKPPNAATFKDARFITDIFPFQVAFSLEQNNEILFENPKVALMTETGYFVSNDKGDRLVRYHLDGSYDRTVAVAGEGPGELGRLSFATKIFDGHVGFYDIGRSQILAYSEKGDYLWSLNLRSLQLENQTVLAVGSAFAWPKRDALLLTNVHHPNKPETQGVKCRVSWRSPNQISELTPLAWINNRPIEFEKKFGYGVVDQLAVLGNVYWVGCNFLPEFAMIDDQNEPRLLRTQKITTPRALTKEHYSDLDASDRRALMRLRNLNGTIHKMLVFDQTVWIKVGAIGWVPFDHQGNQLSKNRIKSRIGRFMDARGDTAMVIALRRHVEQWASFFDESFSTASDHDDADPDQPMILLMRLKTPYR</sequence>
<dbReference type="Proteomes" id="UP000664417">
    <property type="component" value="Unassembled WGS sequence"/>
</dbReference>
<evidence type="ECO:0000313" key="2">
    <source>
        <dbReference type="Proteomes" id="UP000664417"/>
    </source>
</evidence>
<gene>
    <name evidence="1" type="ORF">J3U88_23065</name>
</gene>
<evidence type="ECO:0000313" key="1">
    <source>
        <dbReference type="EMBL" id="MBO1321381.1"/>
    </source>
</evidence>
<reference evidence="1" key="1">
    <citation type="submission" date="2021-03" db="EMBL/GenBank/DDBJ databases">
        <authorList>
            <person name="Wang G."/>
        </authorList>
    </citation>
    <scope>NUCLEOTIDE SEQUENCE</scope>
    <source>
        <strain evidence="1">KCTC 12899</strain>
    </source>
</reference>
<proteinExistence type="predicted"/>
<dbReference type="AlphaFoldDB" id="A0A8J7U7G4"/>
<organism evidence="1 2">
    <name type="scientific">Acanthopleuribacter pedis</name>
    <dbReference type="NCBI Taxonomy" id="442870"/>
    <lineage>
        <taxon>Bacteria</taxon>
        <taxon>Pseudomonadati</taxon>
        <taxon>Acidobacteriota</taxon>
        <taxon>Holophagae</taxon>
        <taxon>Acanthopleuribacterales</taxon>
        <taxon>Acanthopleuribacteraceae</taxon>
        <taxon>Acanthopleuribacter</taxon>
    </lineage>
</organism>
<evidence type="ECO:0008006" key="3">
    <source>
        <dbReference type="Google" id="ProtNLM"/>
    </source>
</evidence>
<dbReference type="PROSITE" id="PS51257">
    <property type="entry name" value="PROKAR_LIPOPROTEIN"/>
    <property type="match status" value="1"/>
</dbReference>
<dbReference type="RefSeq" id="WP_207861356.1">
    <property type="nucleotide sequence ID" value="NZ_JAFREP010000024.1"/>
</dbReference>
<accession>A0A8J7U7G4</accession>
<dbReference type="EMBL" id="JAFREP010000024">
    <property type="protein sequence ID" value="MBO1321381.1"/>
    <property type="molecule type" value="Genomic_DNA"/>
</dbReference>